<evidence type="ECO:0000313" key="2">
    <source>
        <dbReference type="Ensembl" id="ENSCPBP00000036234.1"/>
    </source>
</evidence>
<sequence length="76" mass="8488">SRPQPRRDPPRVPPICVLGLQILAPFSQLKEYQQKNSPGATAAAKKKRKSKDGSRPETPTNDDRKSPENVSSFWVC</sequence>
<dbReference type="Ensembl" id="ENSCPBT00000042505.1">
    <property type="protein sequence ID" value="ENSCPBP00000036234.1"/>
    <property type="gene ID" value="ENSCPBG00000025180.1"/>
</dbReference>
<dbReference type="AlphaFoldDB" id="A0A8C3IMC0"/>
<name>A0A8C3IMC0_CHRPI</name>
<accession>A0A8C3IMC0</accession>
<feature type="compositionally biased region" description="Basic and acidic residues" evidence="1">
    <location>
        <begin position="51"/>
        <end position="67"/>
    </location>
</feature>
<reference evidence="2" key="1">
    <citation type="submission" date="2025-08" db="UniProtKB">
        <authorList>
            <consortium name="Ensembl"/>
        </authorList>
    </citation>
    <scope>IDENTIFICATION</scope>
</reference>
<organism evidence="2 3">
    <name type="scientific">Chrysemys picta bellii</name>
    <name type="common">Western painted turtle</name>
    <name type="synonym">Emys bellii</name>
    <dbReference type="NCBI Taxonomy" id="8478"/>
    <lineage>
        <taxon>Eukaryota</taxon>
        <taxon>Metazoa</taxon>
        <taxon>Chordata</taxon>
        <taxon>Craniata</taxon>
        <taxon>Vertebrata</taxon>
        <taxon>Euteleostomi</taxon>
        <taxon>Archelosauria</taxon>
        <taxon>Testudinata</taxon>
        <taxon>Testudines</taxon>
        <taxon>Cryptodira</taxon>
        <taxon>Durocryptodira</taxon>
        <taxon>Testudinoidea</taxon>
        <taxon>Emydidae</taxon>
        <taxon>Chrysemys</taxon>
    </lineage>
</organism>
<protein>
    <submittedName>
        <fullName evidence="2">Uncharacterized protein</fullName>
    </submittedName>
</protein>
<evidence type="ECO:0000256" key="1">
    <source>
        <dbReference type="SAM" id="MobiDB-lite"/>
    </source>
</evidence>
<keyword evidence="3" id="KW-1185">Reference proteome</keyword>
<evidence type="ECO:0000313" key="3">
    <source>
        <dbReference type="Proteomes" id="UP000694380"/>
    </source>
</evidence>
<proteinExistence type="predicted"/>
<reference evidence="2" key="2">
    <citation type="submission" date="2025-09" db="UniProtKB">
        <authorList>
            <consortium name="Ensembl"/>
        </authorList>
    </citation>
    <scope>IDENTIFICATION</scope>
</reference>
<dbReference type="Proteomes" id="UP000694380">
    <property type="component" value="Unplaced"/>
</dbReference>
<feature type="region of interest" description="Disordered" evidence="1">
    <location>
        <begin position="32"/>
        <end position="76"/>
    </location>
</feature>
<dbReference type="GeneTree" id="ENSGT01040000244417"/>